<dbReference type="AlphaFoldDB" id="A0A8T4IUY4"/>
<dbReference type="EMBL" id="JAGSMN010000603">
    <property type="protein sequence ID" value="MBR7676146.1"/>
    <property type="molecule type" value="Genomic_DNA"/>
</dbReference>
<keyword evidence="2" id="KW-1185">Reference proteome</keyword>
<proteinExistence type="predicted"/>
<accession>A0A8T4IUY4</accession>
<name>A0A8T4IUY4_9ACTN</name>
<protein>
    <submittedName>
        <fullName evidence="1">Uncharacterized protein</fullName>
    </submittedName>
</protein>
<sequence>MWGDAPSGVDIIYGSETENLEGPGLPMTKTLPLKEDAGWYMVNAQLLGGGDIHCSVTVDGETRTAHARGGYNVCNAQLSDTGFGWD</sequence>
<organism evidence="1 2">
    <name type="scientific">Streptomyces daliensis</name>
    <dbReference type="NCBI Taxonomy" id="299421"/>
    <lineage>
        <taxon>Bacteria</taxon>
        <taxon>Bacillati</taxon>
        <taxon>Actinomycetota</taxon>
        <taxon>Actinomycetes</taxon>
        <taxon>Kitasatosporales</taxon>
        <taxon>Streptomycetaceae</taxon>
        <taxon>Streptomyces</taxon>
    </lineage>
</organism>
<dbReference type="InterPro" id="IPR038468">
    <property type="entry name" value="MmpS_C"/>
</dbReference>
<comment type="caution">
    <text evidence="1">The sequence shown here is derived from an EMBL/GenBank/DDBJ whole genome shotgun (WGS) entry which is preliminary data.</text>
</comment>
<evidence type="ECO:0000313" key="2">
    <source>
        <dbReference type="Proteomes" id="UP000675554"/>
    </source>
</evidence>
<dbReference type="Proteomes" id="UP000675554">
    <property type="component" value="Unassembled WGS sequence"/>
</dbReference>
<evidence type="ECO:0000313" key="1">
    <source>
        <dbReference type="EMBL" id="MBR7676146.1"/>
    </source>
</evidence>
<dbReference type="Gene3D" id="2.60.40.2880">
    <property type="entry name" value="MmpS1-5, C-terminal soluble domain"/>
    <property type="match status" value="1"/>
</dbReference>
<gene>
    <name evidence="1" type="ORF">KDA82_24675</name>
</gene>
<reference evidence="1" key="1">
    <citation type="submission" date="2021-04" db="EMBL/GenBank/DDBJ databases">
        <title>Sequencing of actinobacteria type strains.</title>
        <authorList>
            <person name="Nguyen G.-S."/>
            <person name="Wentzel A."/>
        </authorList>
    </citation>
    <scope>NUCLEOTIDE SEQUENCE</scope>
    <source>
        <strain evidence="1">DSM 42095</strain>
    </source>
</reference>